<comment type="caution">
    <text evidence="2">The sequence shown here is derived from an EMBL/GenBank/DDBJ whole genome shotgun (WGS) entry which is preliminary data.</text>
</comment>
<sequence length="34" mass="4056">MAKPLLRRARTESKEQPPSLNQKVKNQNYIYTHD</sequence>
<gene>
    <name evidence="2" type="ORF">CCACVL1_24981</name>
</gene>
<name>A0A1R3GMF6_COCAP</name>
<evidence type="ECO:0000313" key="3">
    <source>
        <dbReference type="Proteomes" id="UP000188268"/>
    </source>
</evidence>
<evidence type="ECO:0000256" key="1">
    <source>
        <dbReference type="SAM" id="MobiDB-lite"/>
    </source>
</evidence>
<reference evidence="2 3" key="1">
    <citation type="submission" date="2013-09" db="EMBL/GenBank/DDBJ databases">
        <title>Corchorus capsularis genome sequencing.</title>
        <authorList>
            <person name="Alam M."/>
            <person name="Haque M.S."/>
            <person name="Islam M.S."/>
            <person name="Emdad E.M."/>
            <person name="Islam M.M."/>
            <person name="Ahmed B."/>
            <person name="Halim A."/>
            <person name="Hossen Q.M.M."/>
            <person name="Hossain M.Z."/>
            <person name="Ahmed R."/>
            <person name="Khan M.M."/>
            <person name="Islam R."/>
            <person name="Rashid M.M."/>
            <person name="Khan S.A."/>
            <person name="Rahman M.S."/>
            <person name="Alam M."/>
        </authorList>
    </citation>
    <scope>NUCLEOTIDE SEQUENCE [LARGE SCALE GENOMIC DNA]</scope>
    <source>
        <strain evidence="3">cv. CVL-1</strain>
        <tissue evidence="2">Whole seedling</tissue>
    </source>
</reference>
<evidence type="ECO:0000313" key="2">
    <source>
        <dbReference type="EMBL" id="OMO59236.1"/>
    </source>
</evidence>
<protein>
    <submittedName>
        <fullName evidence="2">Uncharacterized protein</fullName>
    </submittedName>
</protein>
<feature type="region of interest" description="Disordered" evidence="1">
    <location>
        <begin position="1"/>
        <end position="34"/>
    </location>
</feature>
<dbReference type="EMBL" id="AWWV01014005">
    <property type="protein sequence ID" value="OMO59236.1"/>
    <property type="molecule type" value="Genomic_DNA"/>
</dbReference>
<dbReference type="AlphaFoldDB" id="A0A1R3GMF6"/>
<keyword evidence="3" id="KW-1185">Reference proteome</keyword>
<dbReference type="Proteomes" id="UP000188268">
    <property type="component" value="Unassembled WGS sequence"/>
</dbReference>
<organism evidence="2 3">
    <name type="scientific">Corchorus capsularis</name>
    <name type="common">Jute</name>
    <dbReference type="NCBI Taxonomy" id="210143"/>
    <lineage>
        <taxon>Eukaryota</taxon>
        <taxon>Viridiplantae</taxon>
        <taxon>Streptophyta</taxon>
        <taxon>Embryophyta</taxon>
        <taxon>Tracheophyta</taxon>
        <taxon>Spermatophyta</taxon>
        <taxon>Magnoliopsida</taxon>
        <taxon>eudicotyledons</taxon>
        <taxon>Gunneridae</taxon>
        <taxon>Pentapetalae</taxon>
        <taxon>rosids</taxon>
        <taxon>malvids</taxon>
        <taxon>Malvales</taxon>
        <taxon>Malvaceae</taxon>
        <taxon>Grewioideae</taxon>
        <taxon>Apeibeae</taxon>
        <taxon>Corchorus</taxon>
    </lineage>
</organism>
<proteinExistence type="predicted"/>
<feature type="compositionally biased region" description="Polar residues" evidence="1">
    <location>
        <begin position="16"/>
        <end position="34"/>
    </location>
</feature>
<dbReference type="Gramene" id="OMO59236">
    <property type="protein sequence ID" value="OMO59236"/>
    <property type="gene ID" value="CCACVL1_24981"/>
</dbReference>
<accession>A0A1R3GMF6</accession>